<feature type="transmembrane region" description="Helical" evidence="6">
    <location>
        <begin position="373"/>
        <end position="392"/>
    </location>
</feature>
<keyword evidence="2 5" id="KW-0812">Transmembrane</keyword>
<dbReference type="PANTHER" id="PTHR42829">
    <property type="entry name" value="NADH-UBIQUINONE OXIDOREDUCTASE CHAIN 5"/>
    <property type="match status" value="1"/>
</dbReference>
<dbReference type="EMBL" id="BSDX01000001">
    <property type="protein sequence ID" value="GLI53550.1"/>
    <property type="molecule type" value="Genomic_DNA"/>
</dbReference>
<feature type="transmembrane region" description="Helical" evidence="6">
    <location>
        <begin position="456"/>
        <end position="476"/>
    </location>
</feature>
<feature type="transmembrane region" description="Helical" evidence="6">
    <location>
        <begin position="113"/>
        <end position="134"/>
    </location>
</feature>
<feature type="transmembrane region" description="Helical" evidence="6">
    <location>
        <begin position="241"/>
        <end position="260"/>
    </location>
</feature>
<evidence type="ECO:0000259" key="7">
    <source>
        <dbReference type="Pfam" id="PF00361"/>
    </source>
</evidence>
<sequence length="483" mass="53304">MDFLILTLITPFIGAFFAYICKNKAGFMASIFSLITLLFGLFNFFEISVSKIKIYYNFSLFKWLSSGINFGFICDPLTSILLILIIVIGFLVILYSAGYMSPLNADHQFYKPFGNYYFFMLLFIGAMVGIVTAVNFLQLFFFWEITTLCSWALISYTKEQKALFSGLKAFIMTHIGGLSFLIALALMYYESKSFDFSVIGSLSTKSLVFILLFFAASAKSAQIPLFTWLPDAMVAPTPVSAYLHAAAMVKAGVYLMARIYLSNASLAASESFVIGIIAISTMMVSVILYYFQDDLKKLLAYSTIGHLGYILFGISLGIYGSKTGGIGGIFHIINHGFAKGLLFLSVGAIAYATGSKSIRELQGVSKRFPLFTACFLTGMFAIIGIPPFSGFWSKFMIFTGAFELKNVTTNLFGLIAIFESILAFCWYIFVGHKVFFGEASQKVLNAADKIPLSMKLSLICILVLNIASPIIGYPFIKALLGGY</sequence>
<feature type="domain" description="NADH-Ubiquinone oxidoreductase (complex I) chain 5 N-terminal" evidence="8">
    <location>
        <begin position="63"/>
        <end position="101"/>
    </location>
</feature>
<feature type="transmembrane region" description="Helical" evidence="6">
    <location>
        <begin position="332"/>
        <end position="352"/>
    </location>
</feature>
<proteinExistence type="predicted"/>
<feature type="transmembrane region" description="Helical" evidence="6">
    <location>
        <begin position="140"/>
        <end position="157"/>
    </location>
</feature>
<feature type="transmembrane region" description="Helical" evidence="6">
    <location>
        <begin position="412"/>
        <end position="435"/>
    </location>
</feature>
<dbReference type="Pfam" id="PF00361">
    <property type="entry name" value="Proton_antipo_M"/>
    <property type="match status" value="1"/>
</dbReference>
<feature type="domain" description="NADH:quinone oxidoreductase/Mrp antiporter transmembrane" evidence="7">
    <location>
        <begin position="133"/>
        <end position="417"/>
    </location>
</feature>
<dbReference type="PANTHER" id="PTHR42829:SF2">
    <property type="entry name" value="NADH-UBIQUINONE OXIDOREDUCTASE CHAIN 5"/>
    <property type="match status" value="1"/>
</dbReference>
<dbReference type="PRINTS" id="PR01434">
    <property type="entry name" value="NADHDHGNASE5"/>
</dbReference>
<dbReference type="GO" id="GO:0012505">
    <property type="term" value="C:endomembrane system"/>
    <property type="evidence" value="ECO:0007669"/>
    <property type="project" value="UniProtKB-SubCell"/>
</dbReference>
<comment type="subcellular location">
    <subcellularLocation>
        <location evidence="1">Endomembrane system</location>
        <topology evidence="1">Multi-pass membrane protein</topology>
    </subcellularLocation>
    <subcellularLocation>
        <location evidence="5">Membrane</location>
        <topology evidence="5">Multi-pass membrane protein</topology>
    </subcellularLocation>
</comment>
<name>A0A9W6GGI2_9BACT</name>
<dbReference type="Pfam" id="PF00662">
    <property type="entry name" value="Proton_antipo_N"/>
    <property type="match status" value="1"/>
</dbReference>
<feature type="transmembrane region" description="Helical" evidence="6">
    <location>
        <begin position="169"/>
        <end position="189"/>
    </location>
</feature>
<evidence type="ECO:0000256" key="6">
    <source>
        <dbReference type="SAM" id="Phobius"/>
    </source>
</evidence>
<evidence type="ECO:0000256" key="2">
    <source>
        <dbReference type="ARBA" id="ARBA00022692"/>
    </source>
</evidence>
<dbReference type="AlphaFoldDB" id="A0A9W6GGI2"/>
<dbReference type="GO" id="GO:0042773">
    <property type="term" value="P:ATP synthesis coupled electron transport"/>
    <property type="evidence" value="ECO:0007669"/>
    <property type="project" value="InterPro"/>
</dbReference>
<protein>
    <submittedName>
        <fullName evidence="9">Hydrogenase 4 subunit D</fullName>
    </submittedName>
</protein>
<evidence type="ECO:0000256" key="5">
    <source>
        <dbReference type="RuleBase" id="RU000320"/>
    </source>
</evidence>
<evidence type="ECO:0000313" key="10">
    <source>
        <dbReference type="Proteomes" id="UP001144297"/>
    </source>
</evidence>
<dbReference type="GO" id="GO:0008137">
    <property type="term" value="F:NADH dehydrogenase (ubiquinone) activity"/>
    <property type="evidence" value="ECO:0007669"/>
    <property type="project" value="InterPro"/>
</dbReference>
<dbReference type="InterPro" id="IPR001750">
    <property type="entry name" value="ND/Mrp_TM"/>
</dbReference>
<evidence type="ECO:0000256" key="3">
    <source>
        <dbReference type="ARBA" id="ARBA00022989"/>
    </source>
</evidence>
<reference evidence="9" key="1">
    <citation type="submission" date="2022-12" db="EMBL/GenBank/DDBJ databases">
        <title>Reference genome sequencing for broad-spectrum identification of bacterial and archaeal isolates by mass spectrometry.</title>
        <authorList>
            <person name="Sekiguchi Y."/>
            <person name="Tourlousse D.M."/>
        </authorList>
    </citation>
    <scope>NUCLEOTIDE SEQUENCE</scope>
    <source>
        <strain evidence="9">TSL-P1</strain>
    </source>
</reference>
<dbReference type="GO" id="GO:0003954">
    <property type="term" value="F:NADH dehydrogenase activity"/>
    <property type="evidence" value="ECO:0007669"/>
    <property type="project" value="TreeGrafter"/>
</dbReference>
<keyword evidence="3 6" id="KW-1133">Transmembrane helix</keyword>
<evidence type="ECO:0000256" key="4">
    <source>
        <dbReference type="ARBA" id="ARBA00023136"/>
    </source>
</evidence>
<keyword evidence="4 6" id="KW-0472">Membrane</keyword>
<feature type="transmembrane region" description="Helical" evidence="6">
    <location>
        <begin position="79"/>
        <end position="101"/>
    </location>
</feature>
<feature type="transmembrane region" description="Helical" evidence="6">
    <location>
        <begin position="28"/>
        <end position="47"/>
    </location>
</feature>
<dbReference type="GO" id="GO:0016020">
    <property type="term" value="C:membrane"/>
    <property type="evidence" value="ECO:0007669"/>
    <property type="project" value="UniProtKB-SubCell"/>
</dbReference>
<feature type="transmembrane region" description="Helical" evidence="6">
    <location>
        <begin position="272"/>
        <end position="291"/>
    </location>
</feature>
<dbReference type="NCBIfam" id="NF005097">
    <property type="entry name" value="PRK06525.1"/>
    <property type="match status" value="1"/>
</dbReference>
<dbReference type="InterPro" id="IPR003945">
    <property type="entry name" value="NU5C-like"/>
</dbReference>
<evidence type="ECO:0000259" key="8">
    <source>
        <dbReference type="Pfam" id="PF00662"/>
    </source>
</evidence>
<dbReference type="GO" id="GO:0015990">
    <property type="term" value="P:electron transport coupled proton transport"/>
    <property type="evidence" value="ECO:0007669"/>
    <property type="project" value="TreeGrafter"/>
</dbReference>
<organism evidence="9 10">
    <name type="scientific">Thermodesulfovibrio yellowstonii</name>
    <dbReference type="NCBI Taxonomy" id="28262"/>
    <lineage>
        <taxon>Bacteria</taxon>
        <taxon>Pseudomonadati</taxon>
        <taxon>Nitrospirota</taxon>
        <taxon>Thermodesulfovibrionia</taxon>
        <taxon>Thermodesulfovibrionales</taxon>
        <taxon>Thermodesulfovibrionaceae</taxon>
        <taxon>Thermodesulfovibrio</taxon>
    </lineage>
</organism>
<dbReference type="Proteomes" id="UP001144297">
    <property type="component" value="Unassembled WGS sequence"/>
</dbReference>
<feature type="transmembrane region" description="Helical" evidence="6">
    <location>
        <begin position="54"/>
        <end position="73"/>
    </location>
</feature>
<feature type="transmembrane region" description="Helical" evidence="6">
    <location>
        <begin position="298"/>
        <end position="320"/>
    </location>
</feature>
<comment type="caution">
    <text evidence="9">The sequence shown here is derived from an EMBL/GenBank/DDBJ whole genome shotgun (WGS) entry which is preliminary data.</text>
</comment>
<accession>A0A9W6GGI2</accession>
<dbReference type="InterPro" id="IPR001516">
    <property type="entry name" value="Proton_antipo_N"/>
</dbReference>
<keyword evidence="10" id="KW-1185">Reference proteome</keyword>
<gene>
    <name evidence="9" type="ORF">TISLANDTSLP1_12430</name>
</gene>
<evidence type="ECO:0000313" key="9">
    <source>
        <dbReference type="EMBL" id="GLI53550.1"/>
    </source>
</evidence>
<evidence type="ECO:0000256" key="1">
    <source>
        <dbReference type="ARBA" id="ARBA00004127"/>
    </source>
</evidence>